<dbReference type="PANTHER" id="PTHR46165">
    <property type="entry name" value="SET AND MYND DOMAIN-CONTAINING PROTEIN 4"/>
    <property type="match status" value="1"/>
</dbReference>
<accession>A0A6S7JY52</accession>
<dbReference type="InterPro" id="IPR011990">
    <property type="entry name" value="TPR-like_helical_dom_sf"/>
</dbReference>
<dbReference type="PANTHER" id="PTHR46165:SF2">
    <property type="entry name" value="SET AND MYND DOMAIN-CONTAINING PROTEIN 4"/>
    <property type="match status" value="1"/>
</dbReference>
<dbReference type="AlphaFoldDB" id="A0A6S7JY52"/>
<dbReference type="GO" id="GO:0032259">
    <property type="term" value="P:methylation"/>
    <property type="evidence" value="ECO:0007669"/>
    <property type="project" value="UniProtKB-KW"/>
</dbReference>
<evidence type="ECO:0000256" key="1">
    <source>
        <dbReference type="ARBA" id="ARBA00022603"/>
    </source>
</evidence>
<name>A0A6S7JY52_PARCT</name>
<evidence type="ECO:0000313" key="5">
    <source>
        <dbReference type="Proteomes" id="UP001152795"/>
    </source>
</evidence>
<keyword evidence="3" id="KW-0949">S-adenosyl-L-methionine</keyword>
<sequence length="114" mass="13177">RQNVLQRYDKDVAETHDALARCHASLGDFRQAAFHCEQSTESVRRRFGSESIEYAHELHKLAQLLFNGRQTNKALTVIESGIRLLTIHYGPQYTDVEELQNMKRTLKNFTKGKT</sequence>
<reference evidence="4" key="1">
    <citation type="submission" date="2020-04" db="EMBL/GenBank/DDBJ databases">
        <authorList>
            <person name="Alioto T."/>
            <person name="Alioto T."/>
            <person name="Gomez Garrido J."/>
        </authorList>
    </citation>
    <scope>NUCLEOTIDE SEQUENCE</scope>
    <source>
        <strain evidence="4">A484AB</strain>
    </source>
</reference>
<keyword evidence="2" id="KW-0808">Transferase</keyword>
<evidence type="ECO:0000256" key="3">
    <source>
        <dbReference type="ARBA" id="ARBA00022691"/>
    </source>
</evidence>
<dbReference type="Proteomes" id="UP001152795">
    <property type="component" value="Unassembled WGS sequence"/>
</dbReference>
<protein>
    <submittedName>
        <fullName evidence="4">SET and MYND domain-containing 4-like</fullName>
    </submittedName>
</protein>
<dbReference type="GO" id="GO:0042826">
    <property type="term" value="F:histone deacetylase binding"/>
    <property type="evidence" value="ECO:0007669"/>
    <property type="project" value="TreeGrafter"/>
</dbReference>
<organism evidence="4 5">
    <name type="scientific">Paramuricea clavata</name>
    <name type="common">Red gorgonian</name>
    <name type="synonym">Violescent sea-whip</name>
    <dbReference type="NCBI Taxonomy" id="317549"/>
    <lineage>
        <taxon>Eukaryota</taxon>
        <taxon>Metazoa</taxon>
        <taxon>Cnidaria</taxon>
        <taxon>Anthozoa</taxon>
        <taxon>Octocorallia</taxon>
        <taxon>Malacalcyonacea</taxon>
        <taxon>Plexauridae</taxon>
        <taxon>Paramuricea</taxon>
    </lineage>
</organism>
<proteinExistence type="predicted"/>
<evidence type="ECO:0000256" key="2">
    <source>
        <dbReference type="ARBA" id="ARBA00022679"/>
    </source>
</evidence>
<dbReference type="GO" id="GO:0008168">
    <property type="term" value="F:methyltransferase activity"/>
    <property type="evidence" value="ECO:0007669"/>
    <property type="project" value="UniProtKB-KW"/>
</dbReference>
<dbReference type="InterPro" id="IPR052097">
    <property type="entry name" value="SET-MYND_domain_protein"/>
</dbReference>
<gene>
    <name evidence="4" type="ORF">PACLA_8A068025</name>
</gene>
<dbReference type="Gene3D" id="1.25.40.10">
    <property type="entry name" value="Tetratricopeptide repeat domain"/>
    <property type="match status" value="1"/>
</dbReference>
<comment type="caution">
    <text evidence="4">The sequence shown here is derived from an EMBL/GenBank/DDBJ whole genome shotgun (WGS) entry which is preliminary data.</text>
</comment>
<dbReference type="EMBL" id="CACRXK020011332">
    <property type="protein sequence ID" value="CAB4021242.1"/>
    <property type="molecule type" value="Genomic_DNA"/>
</dbReference>
<dbReference type="SUPFAM" id="SSF48452">
    <property type="entry name" value="TPR-like"/>
    <property type="match status" value="1"/>
</dbReference>
<keyword evidence="1" id="KW-0489">Methyltransferase</keyword>
<feature type="non-terminal residue" evidence="4">
    <location>
        <position position="114"/>
    </location>
</feature>
<keyword evidence="5" id="KW-1185">Reference proteome</keyword>
<dbReference type="OrthoDB" id="62495at2759"/>
<dbReference type="GO" id="GO:0005634">
    <property type="term" value="C:nucleus"/>
    <property type="evidence" value="ECO:0007669"/>
    <property type="project" value="TreeGrafter"/>
</dbReference>
<evidence type="ECO:0000313" key="4">
    <source>
        <dbReference type="EMBL" id="CAB4021242.1"/>
    </source>
</evidence>
<dbReference type="GO" id="GO:0005737">
    <property type="term" value="C:cytoplasm"/>
    <property type="evidence" value="ECO:0007669"/>
    <property type="project" value="TreeGrafter"/>
</dbReference>